<dbReference type="GO" id="GO:0004222">
    <property type="term" value="F:metalloendopeptidase activity"/>
    <property type="evidence" value="ECO:0007669"/>
    <property type="project" value="InterPro"/>
</dbReference>
<dbReference type="PANTHER" id="PTHR42837">
    <property type="entry name" value="REGULATOR OF SIGMA-E PROTEASE RSEP"/>
    <property type="match status" value="1"/>
</dbReference>
<evidence type="ECO:0000256" key="1">
    <source>
        <dbReference type="ARBA" id="ARBA00001947"/>
    </source>
</evidence>
<dbReference type="Gene3D" id="2.30.42.10">
    <property type="match status" value="1"/>
</dbReference>
<proteinExistence type="inferred from homology"/>
<dbReference type="InterPro" id="IPR041489">
    <property type="entry name" value="PDZ_6"/>
</dbReference>
<evidence type="ECO:0000256" key="5">
    <source>
        <dbReference type="ARBA" id="ARBA00022692"/>
    </source>
</evidence>
<reference evidence="14 15" key="1">
    <citation type="journal article" date="2014" name="Int. J. Syst. Evol. Microbiol.">
        <title>Arthrobacter pityocampae sp. nov., isolated from Thaumetopoea pityocampa (Lep., Thaumetopoeidae).</title>
        <authorList>
            <person name="Ince I.A."/>
            <person name="Demirbag Z."/>
            <person name="Kati H."/>
        </authorList>
    </citation>
    <scope>NUCLEOTIDE SEQUENCE [LARGE SCALE GENOMIC DNA]</scope>
    <source>
        <strain evidence="14 15">Tp2</strain>
    </source>
</reference>
<feature type="domain" description="PDZ" evidence="13">
    <location>
        <begin position="188"/>
        <end position="232"/>
    </location>
</feature>
<evidence type="ECO:0000256" key="6">
    <source>
        <dbReference type="ARBA" id="ARBA00022801"/>
    </source>
</evidence>
<dbReference type="Pfam" id="PF02163">
    <property type="entry name" value="Peptidase_M50"/>
    <property type="match status" value="1"/>
</dbReference>
<keyword evidence="8 11" id="KW-1133">Transmembrane helix</keyword>
<comment type="cofactor">
    <cofactor evidence="1">
        <name>Zn(2+)</name>
        <dbReference type="ChEBI" id="CHEBI:29105"/>
    </cofactor>
</comment>
<gene>
    <name evidence="14" type="ORF">C4K88_07025</name>
</gene>
<comment type="caution">
    <text evidence="14">The sequence shown here is derived from an EMBL/GenBank/DDBJ whole genome shotgun (WGS) entry which is preliminary data.</text>
</comment>
<evidence type="ECO:0000256" key="4">
    <source>
        <dbReference type="ARBA" id="ARBA00022670"/>
    </source>
</evidence>
<keyword evidence="6" id="KW-0378">Hydrolase</keyword>
<evidence type="ECO:0000259" key="13">
    <source>
        <dbReference type="Pfam" id="PF17820"/>
    </source>
</evidence>
<dbReference type="GO" id="GO:0016020">
    <property type="term" value="C:membrane"/>
    <property type="evidence" value="ECO:0007669"/>
    <property type="project" value="UniProtKB-SubCell"/>
</dbReference>
<dbReference type="InterPro" id="IPR036034">
    <property type="entry name" value="PDZ_sf"/>
</dbReference>
<dbReference type="InterPro" id="IPR004387">
    <property type="entry name" value="Pept_M50_Zn"/>
</dbReference>
<comment type="subcellular location">
    <subcellularLocation>
        <location evidence="2">Membrane</location>
        <topology evidence="2">Multi-pass membrane protein</topology>
    </subcellularLocation>
</comment>
<feature type="transmembrane region" description="Helical" evidence="11">
    <location>
        <begin position="416"/>
        <end position="437"/>
    </location>
</feature>
<sequence length="447" mass="47301">MTVLLFIVGVLFVVVGIAASIALHEVGHLVPAKLFRVRVTQYMVGFGPTVWSRRRGETEYGLKAIPAGGYVAMVGMFPPPTSEADAVRQSSTGVFQQLSNDARRAAAEQLQPGDEDRVFYRLPIWKRIIIMLGGPLMNLIIGTVLFAVLIMGFGTAQATTTVSEVYRCVVPASQQVATNQTDCGPDDPAAPAFQAGLQPGDRVVAFDGREVTDWDELSGWIRDAAGREVAISYVRDGERIDSTITPLLTERPVPAEDGTAAVDDDGTALTQEVGFIGVGSTQELVPQPATEVLPAVGDSLASVAGVVVNLPQRVVEVGQAAFSDAPRDPEGPISVVGVGRIAGEVSAMEEIPVASRAATLIGLVAGVNLALFVFNLIPLLPLDGGHVAGALWEGLRRGIARLFKRPDPGPFDMAKLLPLTYAVAILLMGMGVLLIYADIVKPVDLFG</sequence>
<feature type="domain" description="Peptidase M50" evidence="12">
    <location>
        <begin position="13"/>
        <end position="399"/>
    </location>
</feature>
<evidence type="ECO:0000259" key="12">
    <source>
        <dbReference type="Pfam" id="PF02163"/>
    </source>
</evidence>
<dbReference type="AlphaFoldDB" id="A0A2S5IY18"/>
<evidence type="ECO:0000256" key="8">
    <source>
        <dbReference type="ARBA" id="ARBA00022989"/>
    </source>
</evidence>
<keyword evidence="15" id="KW-1185">Reference proteome</keyword>
<evidence type="ECO:0000256" key="7">
    <source>
        <dbReference type="ARBA" id="ARBA00022833"/>
    </source>
</evidence>
<evidence type="ECO:0000256" key="9">
    <source>
        <dbReference type="ARBA" id="ARBA00023049"/>
    </source>
</evidence>
<accession>A0A2S5IY18</accession>
<evidence type="ECO:0000313" key="15">
    <source>
        <dbReference type="Proteomes" id="UP000239297"/>
    </source>
</evidence>
<dbReference type="EMBL" id="PRKW01000003">
    <property type="protein sequence ID" value="PPB49443.1"/>
    <property type="molecule type" value="Genomic_DNA"/>
</dbReference>
<evidence type="ECO:0000256" key="11">
    <source>
        <dbReference type="SAM" id="Phobius"/>
    </source>
</evidence>
<organism evidence="14 15">
    <name type="scientific">Arthrobacter pityocampae</name>
    <dbReference type="NCBI Taxonomy" id="547334"/>
    <lineage>
        <taxon>Bacteria</taxon>
        <taxon>Bacillati</taxon>
        <taxon>Actinomycetota</taxon>
        <taxon>Actinomycetes</taxon>
        <taxon>Micrococcales</taxon>
        <taxon>Micrococcaceae</taxon>
        <taxon>Arthrobacter</taxon>
    </lineage>
</organism>
<feature type="transmembrane region" description="Helical" evidence="11">
    <location>
        <begin position="357"/>
        <end position="377"/>
    </location>
</feature>
<evidence type="ECO:0000256" key="3">
    <source>
        <dbReference type="ARBA" id="ARBA00007931"/>
    </source>
</evidence>
<name>A0A2S5IY18_9MICC</name>
<dbReference type="InterPro" id="IPR008915">
    <property type="entry name" value="Peptidase_M50"/>
</dbReference>
<dbReference type="PANTHER" id="PTHR42837:SF2">
    <property type="entry name" value="MEMBRANE METALLOPROTEASE ARASP2, CHLOROPLASTIC-RELATED"/>
    <property type="match status" value="1"/>
</dbReference>
<keyword evidence="4 14" id="KW-0645">Protease</keyword>
<feature type="transmembrane region" description="Helical" evidence="11">
    <location>
        <begin position="128"/>
        <end position="150"/>
    </location>
</feature>
<keyword evidence="9 14" id="KW-0482">Metalloprotease</keyword>
<evidence type="ECO:0000256" key="2">
    <source>
        <dbReference type="ARBA" id="ARBA00004141"/>
    </source>
</evidence>
<comment type="similarity">
    <text evidence="3">Belongs to the peptidase M50B family.</text>
</comment>
<evidence type="ECO:0000256" key="10">
    <source>
        <dbReference type="ARBA" id="ARBA00023136"/>
    </source>
</evidence>
<keyword evidence="7" id="KW-0862">Zinc</keyword>
<dbReference type="CDD" id="cd06163">
    <property type="entry name" value="S2P-M50_PDZ_RseP-like"/>
    <property type="match status" value="1"/>
</dbReference>
<dbReference type="RefSeq" id="WP_104120932.1">
    <property type="nucleotide sequence ID" value="NZ_PRKW01000003.1"/>
</dbReference>
<dbReference type="SUPFAM" id="SSF50156">
    <property type="entry name" value="PDZ domain-like"/>
    <property type="match status" value="1"/>
</dbReference>
<dbReference type="OrthoDB" id="9782003at2"/>
<dbReference type="GO" id="GO:0006508">
    <property type="term" value="P:proteolysis"/>
    <property type="evidence" value="ECO:0007669"/>
    <property type="project" value="UniProtKB-KW"/>
</dbReference>
<keyword evidence="5 11" id="KW-0812">Transmembrane</keyword>
<keyword evidence="10 11" id="KW-0472">Membrane</keyword>
<evidence type="ECO:0000313" key="14">
    <source>
        <dbReference type="EMBL" id="PPB49443.1"/>
    </source>
</evidence>
<protein>
    <submittedName>
        <fullName evidence="14">Zinc metalloprotease</fullName>
    </submittedName>
</protein>
<dbReference type="Proteomes" id="UP000239297">
    <property type="component" value="Unassembled WGS sequence"/>
</dbReference>
<dbReference type="Pfam" id="PF17820">
    <property type="entry name" value="PDZ_6"/>
    <property type="match status" value="1"/>
</dbReference>